<dbReference type="GO" id="GO:0003697">
    <property type="term" value="F:single-stranded DNA binding"/>
    <property type="evidence" value="ECO:0007669"/>
    <property type="project" value="InterPro"/>
</dbReference>
<dbReference type="Gene3D" id="3.90.1680.10">
    <property type="entry name" value="SOS response associated peptidase-like"/>
    <property type="match status" value="1"/>
</dbReference>
<dbReference type="GO" id="GO:0106300">
    <property type="term" value="P:protein-DNA covalent cross-linking repair"/>
    <property type="evidence" value="ECO:0007669"/>
    <property type="project" value="InterPro"/>
</dbReference>
<comment type="caution">
    <text evidence="1">The sequence shown here is derived from an EMBL/GenBank/DDBJ whole genome shotgun (WGS) entry which is preliminary data.</text>
</comment>
<dbReference type="EMBL" id="RDSM01000001">
    <property type="protein sequence ID" value="RXH57655.1"/>
    <property type="molecule type" value="Genomic_DNA"/>
</dbReference>
<name>A0A4Q0T1Y0_9BACT</name>
<evidence type="ECO:0000313" key="1">
    <source>
        <dbReference type="EMBL" id="RXH57655.1"/>
    </source>
</evidence>
<dbReference type="Proteomes" id="UP000289437">
    <property type="component" value="Unassembled WGS sequence"/>
</dbReference>
<protein>
    <submittedName>
        <fullName evidence="1">Uncharacterized protein</fullName>
    </submittedName>
</protein>
<dbReference type="RefSeq" id="WP_150133250.1">
    <property type="nucleotide sequence ID" value="NZ_RDSM01000001.1"/>
</dbReference>
<gene>
    <name evidence="1" type="ORF">GRAN_0965</name>
</gene>
<dbReference type="OrthoDB" id="9782620at2"/>
<proteinExistence type="predicted"/>
<dbReference type="InterPro" id="IPR003738">
    <property type="entry name" value="SRAP"/>
</dbReference>
<dbReference type="AlphaFoldDB" id="A0A4Q0T1Y0"/>
<sequence>MCGRYYCVDEKQAITEYFRSNPADDELLPPGFNIAPTTRQPVICQGRSLVFAFR</sequence>
<evidence type="ECO:0000313" key="2">
    <source>
        <dbReference type="Proteomes" id="UP000289437"/>
    </source>
</evidence>
<reference evidence="1 2" key="1">
    <citation type="submission" date="2018-11" db="EMBL/GenBank/DDBJ databases">
        <authorList>
            <person name="Mardanov A.V."/>
            <person name="Ravin N.V."/>
            <person name="Dedysh S.N."/>
        </authorList>
    </citation>
    <scope>NUCLEOTIDE SEQUENCE [LARGE SCALE GENOMIC DNA]</scope>
    <source>
        <strain evidence="1 2">AF10</strain>
    </source>
</reference>
<reference evidence="2" key="2">
    <citation type="submission" date="2019-02" db="EMBL/GenBank/DDBJ databases">
        <title>Granulicella sibirica sp. nov., a psychrotolerant acidobacterium isolated from an organic soil layer in forested tundra, West Siberia.</title>
        <authorList>
            <person name="Oshkin I.Y."/>
            <person name="Kulichevskaya I.S."/>
            <person name="Rijpstra W.I.C."/>
            <person name="Sinninghe Damste J.S."/>
            <person name="Rakitin A.L."/>
            <person name="Ravin N.V."/>
            <person name="Dedysh S.N."/>
        </authorList>
    </citation>
    <scope>NUCLEOTIDE SEQUENCE [LARGE SCALE GENOMIC DNA]</scope>
    <source>
        <strain evidence="2">AF10</strain>
    </source>
</reference>
<dbReference type="InterPro" id="IPR036590">
    <property type="entry name" value="SRAP-like"/>
</dbReference>
<dbReference type="Pfam" id="PF02586">
    <property type="entry name" value="SRAP"/>
    <property type="match status" value="1"/>
</dbReference>
<dbReference type="SUPFAM" id="SSF143081">
    <property type="entry name" value="BB1717-like"/>
    <property type="match status" value="1"/>
</dbReference>
<keyword evidence="2" id="KW-1185">Reference proteome</keyword>
<accession>A0A4Q0T1Y0</accession>
<organism evidence="1 2">
    <name type="scientific">Granulicella sibirica</name>
    <dbReference type="NCBI Taxonomy" id="2479048"/>
    <lineage>
        <taxon>Bacteria</taxon>
        <taxon>Pseudomonadati</taxon>
        <taxon>Acidobacteriota</taxon>
        <taxon>Terriglobia</taxon>
        <taxon>Terriglobales</taxon>
        <taxon>Acidobacteriaceae</taxon>
        <taxon>Granulicella</taxon>
    </lineage>
</organism>